<dbReference type="InterPro" id="IPR001119">
    <property type="entry name" value="SLH_dom"/>
</dbReference>
<accession>A0ABY8PPI9</accession>
<organism evidence="5 6">
    <name type="scientific">Marinitoga aeolica</name>
    <dbReference type="NCBI Taxonomy" id="2809031"/>
    <lineage>
        <taxon>Bacteria</taxon>
        <taxon>Thermotogati</taxon>
        <taxon>Thermotogota</taxon>
        <taxon>Thermotogae</taxon>
        <taxon>Petrotogales</taxon>
        <taxon>Petrotogaceae</taxon>
        <taxon>Marinitoga</taxon>
    </lineage>
</organism>
<name>A0ABY8PPI9_9BACT</name>
<evidence type="ECO:0000313" key="5">
    <source>
        <dbReference type="EMBL" id="WGS64550.1"/>
    </source>
</evidence>
<feature type="coiled-coil region" evidence="1">
    <location>
        <begin position="122"/>
        <end position="196"/>
    </location>
</feature>
<reference evidence="5 6" key="1">
    <citation type="submission" date="2021-02" db="EMBL/GenBank/DDBJ databases">
        <title>Characterization of Marinitoga sp. nov. str. BP5-C20A.</title>
        <authorList>
            <person name="Erauso G."/>
            <person name="Postec A."/>
        </authorList>
    </citation>
    <scope>NUCLEOTIDE SEQUENCE [LARGE SCALE GENOMIC DNA]</scope>
    <source>
        <strain evidence="5 6">BP5-C20A</strain>
    </source>
</reference>
<feature type="signal peptide" evidence="3">
    <location>
        <begin position="1"/>
        <end position="19"/>
    </location>
</feature>
<dbReference type="EMBL" id="CP069362">
    <property type="protein sequence ID" value="WGS64550.1"/>
    <property type="molecule type" value="Genomic_DNA"/>
</dbReference>
<keyword evidence="6" id="KW-1185">Reference proteome</keyword>
<dbReference type="Proteomes" id="UP001232493">
    <property type="component" value="Chromosome"/>
</dbReference>
<sequence length="443" mass="48642">MKKLLIILMVLALAVFSFAATTYKDVPVNHWAFDSIERLSSLGIIEGFPDGTYQGLSQVNRYQLTVALDRALKYVEQQLFATLAEKVVTLDKQVQQISKQSKGLSKDEVNAMIKSAMANIDTTSLDNKINELEASINELKSAYDVISFLSSKIDNVEKKVSALESNKTVEQKIASLENDLNTLKSLSTDLDALKKDVASNKAAIESIGVLANKLADLETKVNAIDLDSVKSEISAFESKLASKADMDSVNTAIDTKVAEYLKDYAKLSDLENLNIDSLVNRVASVETDLNTLKTNMTKIDELSTNLESVKTSVNANSEKIKELGLRFDNYVTKDTLKEYPTFADLKQYATLGDLNASLKNYALKTDLSKYAVAADVDSKLGNYVTKTDLEAQLEKYATSDSIVDKARVDKIEKTANQANILAWLGILAGVAGIAIYFINPSNY</sequence>
<evidence type="ECO:0000256" key="3">
    <source>
        <dbReference type="SAM" id="SignalP"/>
    </source>
</evidence>
<evidence type="ECO:0000256" key="2">
    <source>
        <dbReference type="SAM" id="Phobius"/>
    </source>
</evidence>
<keyword evidence="2" id="KW-1133">Transmembrane helix</keyword>
<evidence type="ECO:0000313" key="6">
    <source>
        <dbReference type="Proteomes" id="UP001232493"/>
    </source>
</evidence>
<feature type="transmembrane region" description="Helical" evidence="2">
    <location>
        <begin position="420"/>
        <end position="438"/>
    </location>
</feature>
<dbReference type="PANTHER" id="PTHR43308:SF1">
    <property type="entry name" value="OUTER MEMBRANE PROTEIN ALPHA"/>
    <property type="match status" value="1"/>
</dbReference>
<dbReference type="PANTHER" id="PTHR43308">
    <property type="entry name" value="OUTER MEMBRANE PROTEIN ALPHA-RELATED"/>
    <property type="match status" value="1"/>
</dbReference>
<dbReference type="Pfam" id="PF00395">
    <property type="entry name" value="SLH"/>
    <property type="match status" value="1"/>
</dbReference>
<protein>
    <submittedName>
        <fullName evidence="5">S-layer homology domain-containing protein</fullName>
    </submittedName>
</protein>
<proteinExistence type="predicted"/>
<keyword evidence="3" id="KW-0732">Signal</keyword>
<dbReference type="InterPro" id="IPR051465">
    <property type="entry name" value="Cell_Envelope_Struct_Comp"/>
</dbReference>
<dbReference type="PROSITE" id="PS51272">
    <property type="entry name" value="SLH"/>
    <property type="match status" value="1"/>
</dbReference>
<gene>
    <name evidence="5" type="ORF">JRV97_09255</name>
</gene>
<dbReference type="RefSeq" id="WP_280998291.1">
    <property type="nucleotide sequence ID" value="NZ_CP069362.1"/>
</dbReference>
<feature type="domain" description="SLH" evidence="4">
    <location>
        <begin position="19"/>
        <end position="82"/>
    </location>
</feature>
<keyword evidence="2" id="KW-0472">Membrane</keyword>
<evidence type="ECO:0000256" key="1">
    <source>
        <dbReference type="SAM" id="Coils"/>
    </source>
</evidence>
<keyword evidence="2" id="KW-0812">Transmembrane</keyword>
<keyword evidence="1" id="KW-0175">Coiled coil</keyword>
<evidence type="ECO:0000259" key="4">
    <source>
        <dbReference type="PROSITE" id="PS51272"/>
    </source>
</evidence>
<feature type="chain" id="PRO_5046487679" evidence="3">
    <location>
        <begin position="20"/>
        <end position="443"/>
    </location>
</feature>
<dbReference type="Gene3D" id="6.10.140.920">
    <property type="match status" value="1"/>
</dbReference>